<keyword evidence="9" id="KW-1185">Reference proteome</keyword>
<evidence type="ECO:0000313" key="8">
    <source>
        <dbReference type="EMBL" id="SLN77385.1"/>
    </source>
</evidence>
<dbReference type="Pfam" id="PF13356">
    <property type="entry name" value="Arm-DNA-bind_3"/>
    <property type="match status" value="1"/>
</dbReference>
<dbReference type="InterPro" id="IPR044068">
    <property type="entry name" value="CB"/>
</dbReference>
<evidence type="ECO:0000256" key="1">
    <source>
        <dbReference type="ARBA" id="ARBA00008857"/>
    </source>
</evidence>
<dbReference type="InParanoid" id="A0A1Y5TZ78"/>
<dbReference type="Pfam" id="PF22022">
    <property type="entry name" value="Phage_int_M"/>
    <property type="match status" value="1"/>
</dbReference>
<feature type="domain" description="Core-binding (CB)" evidence="7">
    <location>
        <begin position="113"/>
        <end position="194"/>
    </location>
</feature>
<evidence type="ECO:0000259" key="6">
    <source>
        <dbReference type="PROSITE" id="PS51898"/>
    </source>
</evidence>
<evidence type="ECO:0000259" key="7">
    <source>
        <dbReference type="PROSITE" id="PS51900"/>
    </source>
</evidence>
<keyword evidence="4" id="KW-0233">DNA recombination</keyword>
<keyword evidence="2" id="KW-0229">DNA integration</keyword>
<dbReference type="Gene3D" id="1.10.150.130">
    <property type="match status" value="1"/>
</dbReference>
<dbReference type="AlphaFoldDB" id="A0A1Y5TZ78"/>
<dbReference type="InterPro" id="IPR002104">
    <property type="entry name" value="Integrase_catalytic"/>
</dbReference>
<evidence type="ECO:0000256" key="4">
    <source>
        <dbReference type="ARBA" id="ARBA00023172"/>
    </source>
</evidence>
<dbReference type="InterPro" id="IPR013762">
    <property type="entry name" value="Integrase-like_cat_sf"/>
</dbReference>
<dbReference type="RefSeq" id="WP_176245203.1">
    <property type="nucleotide sequence ID" value="NZ_FWFR01000007.1"/>
</dbReference>
<dbReference type="InterPro" id="IPR053876">
    <property type="entry name" value="Phage_int_M"/>
</dbReference>
<dbReference type="GO" id="GO:0003677">
    <property type="term" value="F:DNA binding"/>
    <property type="evidence" value="ECO:0007669"/>
    <property type="project" value="UniProtKB-UniRule"/>
</dbReference>
<dbReference type="EMBL" id="FWFR01000007">
    <property type="protein sequence ID" value="SLN77385.1"/>
    <property type="molecule type" value="Genomic_DNA"/>
</dbReference>
<evidence type="ECO:0000256" key="2">
    <source>
        <dbReference type="ARBA" id="ARBA00022908"/>
    </source>
</evidence>
<dbReference type="GO" id="GO:0006310">
    <property type="term" value="P:DNA recombination"/>
    <property type="evidence" value="ECO:0007669"/>
    <property type="project" value="UniProtKB-KW"/>
</dbReference>
<dbReference type="SUPFAM" id="SSF56349">
    <property type="entry name" value="DNA breaking-rejoining enzymes"/>
    <property type="match status" value="1"/>
</dbReference>
<evidence type="ECO:0000256" key="3">
    <source>
        <dbReference type="ARBA" id="ARBA00023125"/>
    </source>
</evidence>
<reference evidence="8 9" key="1">
    <citation type="submission" date="2017-03" db="EMBL/GenBank/DDBJ databases">
        <authorList>
            <person name="Afonso C.L."/>
            <person name="Miller P.J."/>
            <person name="Scott M.A."/>
            <person name="Spackman E."/>
            <person name="Goraichik I."/>
            <person name="Dimitrov K.M."/>
            <person name="Suarez D.L."/>
            <person name="Swayne D.E."/>
        </authorList>
    </citation>
    <scope>NUCLEOTIDE SEQUENCE [LARGE SCALE GENOMIC DNA]</scope>
    <source>
        <strain evidence="8 9">CECT 7691</strain>
    </source>
</reference>
<dbReference type="CDD" id="cd00796">
    <property type="entry name" value="INT_Rci_Hp1_C"/>
    <property type="match status" value="1"/>
</dbReference>
<gene>
    <name evidence="8" type="primary">intS_2</name>
    <name evidence="8" type="ORF">OCH7691_04398</name>
</gene>
<protein>
    <submittedName>
        <fullName evidence="8">Putative prophage CPS-53 integrase</fullName>
    </submittedName>
</protein>
<dbReference type="Pfam" id="PF00589">
    <property type="entry name" value="Phage_integrase"/>
    <property type="match status" value="1"/>
</dbReference>
<keyword evidence="3 5" id="KW-0238">DNA-binding</keyword>
<dbReference type="Proteomes" id="UP000193200">
    <property type="component" value="Unassembled WGS sequence"/>
</dbReference>
<organism evidence="8 9">
    <name type="scientific">Oceanibacterium hippocampi</name>
    <dbReference type="NCBI Taxonomy" id="745714"/>
    <lineage>
        <taxon>Bacteria</taxon>
        <taxon>Pseudomonadati</taxon>
        <taxon>Pseudomonadota</taxon>
        <taxon>Alphaproteobacteria</taxon>
        <taxon>Sneathiellales</taxon>
        <taxon>Sneathiellaceae</taxon>
        <taxon>Oceanibacterium</taxon>
    </lineage>
</organism>
<name>A0A1Y5TZ78_9PROT</name>
<dbReference type="Gene3D" id="1.10.443.10">
    <property type="entry name" value="Intergrase catalytic core"/>
    <property type="match status" value="1"/>
</dbReference>
<dbReference type="InterPro" id="IPR010998">
    <property type="entry name" value="Integrase_recombinase_N"/>
</dbReference>
<dbReference type="PANTHER" id="PTHR30629:SF2">
    <property type="entry name" value="PROPHAGE INTEGRASE INTS-RELATED"/>
    <property type="match status" value="1"/>
</dbReference>
<accession>A0A1Y5TZ78</accession>
<evidence type="ECO:0000256" key="5">
    <source>
        <dbReference type="PROSITE-ProRule" id="PRU01248"/>
    </source>
</evidence>
<dbReference type="InterPro" id="IPR025166">
    <property type="entry name" value="Integrase_DNA_bind_dom"/>
</dbReference>
<dbReference type="PROSITE" id="PS51900">
    <property type="entry name" value="CB"/>
    <property type="match status" value="1"/>
</dbReference>
<feature type="domain" description="Tyr recombinase" evidence="6">
    <location>
        <begin position="213"/>
        <end position="386"/>
    </location>
</feature>
<dbReference type="InterPro" id="IPR050808">
    <property type="entry name" value="Phage_Integrase"/>
</dbReference>
<dbReference type="PROSITE" id="PS51898">
    <property type="entry name" value="TYR_RECOMBINASE"/>
    <property type="match status" value="1"/>
</dbReference>
<proteinExistence type="inferred from homology"/>
<dbReference type="InterPro" id="IPR038488">
    <property type="entry name" value="Integrase_DNA-bd_sf"/>
</dbReference>
<dbReference type="PANTHER" id="PTHR30629">
    <property type="entry name" value="PROPHAGE INTEGRASE"/>
    <property type="match status" value="1"/>
</dbReference>
<dbReference type="FunCoup" id="A0A1Y5TZ78">
    <property type="interactions" value="6"/>
</dbReference>
<sequence>MPHLTKELIERLPPPAKGYRLTYDDDATTPGFGIRVTATGVRSFILTYRTKTGRQSRATIGRFGPAPLLSVAAARREARDMLAAIRGGADPVVDARKARDEATQKRAEERGAKTVADLCDDYVENHLPDKRPASAEDDRRMIRDHIKPHLGNMKARDIRKDDINRLLRKIRDDGKPVRANRVRSLLSTIFNREVGESVDHNPVKGAIKNREEGRKRYVTREELPRLLAAIAAHRNKTAGAILRLLLYTGARKGETCAAKWSDFDLDAGLWIKPGSTTKQKTEHRANLPPGAVAMLRGLPRVSEYVFPSPRRPGQPFRELKKPWAEICEAAEIEDLRIHDLRHTVASLLADAGYGLGDIGAILGHASQATTERYRHIFKERERAAADSVGSIIDSAAGKPSLTLIDGGA</sequence>
<evidence type="ECO:0000313" key="9">
    <source>
        <dbReference type="Proteomes" id="UP000193200"/>
    </source>
</evidence>
<dbReference type="Gene3D" id="3.30.160.390">
    <property type="entry name" value="Integrase, DNA-binding domain"/>
    <property type="match status" value="1"/>
</dbReference>
<comment type="similarity">
    <text evidence="1">Belongs to the 'phage' integrase family.</text>
</comment>
<dbReference type="InterPro" id="IPR011010">
    <property type="entry name" value="DNA_brk_join_enz"/>
</dbReference>
<dbReference type="GO" id="GO:0015074">
    <property type="term" value="P:DNA integration"/>
    <property type="evidence" value="ECO:0007669"/>
    <property type="project" value="UniProtKB-KW"/>
</dbReference>